<keyword evidence="9" id="KW-1185">Reference proteome</keyword>
<name>A0ABT9A1B5_9SPHN</name>
<comment type="caution">
    <text evidence="8">The sequence shown here is derived from an EMBL/GenBank/DDBJ whole genome shotgun (WGS) entry which is preliminary data.</text>
</comment>
<dbReference type="EMBL" id="JAUQSZ010000005">
    <property type="protein sequence ID" value="MDO7842497.1"/>
    <property type="molecule type" value="Genomic_DNA"/>
</dbReference>
<dbReference type="SUPFAM" id="SSF54373">
    <property type="entry name" value="FAD-linked reductases, C-terminal domain"/>
    <property type="match status" value="1"/>
</dbReference>
<protein>
    <submittedName>
        <fullName evidence="8">GMC family oxidoreductase</fullName>
    </submittedName>
</protein>
<evidence type="ECO:0000313" key="9">
    <source>
        <dbReference type="Proteomes" id="UP001176468"/>
    </source>
</evidence>
<dbReference type="Gene3D" id="3.50.50.60">
    <property type="entry name" value="FAD/NAD(P)-binding domain"/>
    <property type="match status" value="2"/>
</dbReference>
<evidence type="ECO:0000256" key="4">
    <source>
        <dbReference type="ARBA" id="ARBA00023002"/>
    </source>
</evidence>
<evidence type="ECO:0000256" key="1">
    <source>
        <dbReference type="ARBA" id="ARBA00010790"/>
    </source>
</evidence>
<feature type="region of interest" description="Disordered" evidence="5">
    <location>
        <begin position="166"/>
        <end position="189"/>
    </location>
</feature>
<evidence type="ECO:0000259" key="7">
    <source>
        <dbReference type="Pfam" id="PF05199"/>
    </source>
</evidence>
<dbReference type="RefSeq" id="WP_304560957.1">
    <property type="nucleotide sequence ID" value="NZ_JAUQSZ010000005.1"/>
</dbReference>
<evidence type="ECO:0000256" key="3">
    <source>
        <dbReference type="ARBA" id="ARBA00022827"/>
    </source>
</evidence>
<dbReference type="InterPro" id="IPR000172">
    <property type="entry name" value="GMC_OxRdtase_N"/>
</dbReference>
<evidence type="ECO:0000313" key="8">
    <source>
        <dbReference type="EMBL" id="MDO7842497.1"/>
    </source>
</evidence>
<feature type="domain" description="Glucose-methanol-choline oxidoreductase N-terminal" evidence="6">
    <location>
        <begin position="234"/>
        <end position="332"/>
    </location>
</feature>
<dbReference type="Pfam" id="PF05199">
    <property type="entry name" value="GMC_oxred_C"/>
    <property type="match status" value="1"/>
</dbReference>
<evidence type="ECO:0000259" key="6">
    <source>
        <dbReference type="Pfam" id="PF00732"/>
    </source>
</evidence>
<dbReference type="Proteomes" id="UP001176468">
    <property type="component" value="Unassembled WGS sequence"/>
</dbReference>
<evidence type="ECO:0000256" key="2">
    <source>
        <dbReference type="ARBA" id="ARBA00022630"/>
    </source>
</evidence>
<dbReference type="Pfam" id="PF00732">
    <property type="entry name" value="GMC_oxred_N"/>
    <property type="match status" value="1"/>
</dbReference>
<dbReference type="InterPro" id="IPR036188">
    <property type="entry name" value="FAD/NAD-bd_sf"/>
</dbReference>
<evidence type="ECO:0000256" key="5">
    <source>
        <dbReference type="SAM" id="MobiDB-lite"/>
    </source>
</evidence>
<dbReference type="SUPFAM" id="SSF51905">
    <property type="entry name" value="FAD/NAD(P)-binding domain"/>
    <property type="match status" value="1"/>
</dbReference>
<feature type="domain" description="Glucose-methanol-choline oxidoreductase C-terminal" evidence="7">
    <location>
        <begin position="451"/>
        <end position="571"/>
    </location>
</feature>
<proteinExistence type="inferred from homology"/>
<dbReference type="InterPro" id="IPR007867">
    <property type="entry name" value="GMC_OxRtase_C"/>
</dbReference>
<keyword evidence="3" id="KW-0274">FAD</keyword>
<comment type="similarity">
    <text evidence="1">Belongs to the GMC oxidoreductase family.</text>
</comment>
<accession>A0ABT9A1B5</accession>
<keyword evidence="2" id="KW-0285">Flavoprotein</keyword>
<organism evidence="8 9">
    <name type="scientific">Sphingomonas immobilis</name>
    <dbReference type="NCBI Taxonomy" id="3063997"/>
    <lineage>
        <taxon>Bacteria</taxon>
        <taxon>Pseudomonadati</taxon>
        <taxon>Pseudomonadota</taxon>
        <taxon>Alphaproteobacteria</taxon>
        <taxon>Sphingomonadales</taxon>
        <taxon>Sphingomonadaceae</taxon>
        <taxon>Sphingomonas</taxon>
    </lineage>
</organism>
<dbReference type="PANTHER" id="PTHR46056:SF12">
    <property type="entry name" value="LONG-CHAIN-ALCOHOL OXIDASE"/>
    <property type="match status" value="1"/>
</dbReference>
<keyword evidence="4" id="KW-0560">Oxidoreductase</keyword>
<reference evidence="8" key="1">
    <citation type="submission" date="2023-07" db="EMBL/GenBank/DDBJ databases">
        <authorList>
            <person name="Kim M.K."/>
        </authorList>
    </citation>
    <scope>NUCLEOTIDE SEQUENCE</scope>
    <source>
        <strain evidence="8">CA1-15</strain>
    </source>
</reference>
<dbReference type="PANTHER" id="PTHR46056">
    <property type="entry name" value="LONG-CHAIN-ALCOHOL OXIDASE"/>
    <property type="match status" value="1"/>
</dbReference>
<sequence>MAAPKTRAKVDAVIVGLGWSGSLMAEELTRAGLRVVAVERGKWRDTATDVPPSVDMDELRWDRRRGMMQPQAVETVTFRNTPTQKALPVREWNCFQFGWNVGGAGTHWAGMTWRFNPWDFEVGTRVRQRYGTRETTPGLQLQDWGITYDEIEPFYDRFEKIAGTSGTAGMVGGQKRPGGNPFEGNRTAEFPTPALKDSRWMSMFRKTTAEMGYSPFTIPAGNISTAYTNPLGVRMGPCTYCGYCEMFGCGNWSKSSPQACILPALTRRDNFEVISETEVLRVNLAADGKTATGVTMIDAKGNLWEQPADIVVISAYQIDNVRLMLLSGIGTPYDYKSGMGTIGRGYAYQTISGASLFFENERFNPFIGGGALGVQIDDWNADNFDHSGLGFIGGAGIMGFSTGGRPIGMADAVPQGTPRWGSAWKRAYRDNYQNAATIFNQGTSFAHRDVFVDLDPAYKDRHGQALLRVTFDYNENDRRMAKFTMDKAAEIGRKVGAKHIETFNSAAGANTPYDQRSTHTTGGAIIGADPATSALNRFNQSWDVHNVFVMGASSFPNNGGYNPTATVGALALHSAKAIIERYVDERKPLVAA</sequence>
<gene>
    <name evidence="8" type="ORF">Q5H94_09170</name>
</gene>